<comment type="caution">
    <text evidence="1">The sequence shown here is derived from an EMBL/GenBank/DDBJ whole genome shotgun (WGS) entry which is preliminary data.</text>
</comment>
<dbReference type="Pfam" id="PF11316">
    <property type="entry name" value="Rhamno_transf"/>
    <property type="match status" value="1"/>
</dbReference>
<gene>
    <name evidence="1" type="ORF">ACFPOC_09695</name>
</gene>
<reference evidence="2" key="1">
    <citation type="journal article" date="2019" name="Int. J. Syst. Evol. Microbiol.">
        <title>The Global Catalogue of Microorganisms (GCM) 10K type strain sequencing project: providing services to taxonomists for standard genome sequencing and annotation.</title>
        <authorList>
            <consortium name="The Broad Institute Genomics Platform"/>
            <consortium name="The Broad Institute Genome Sequencing Center for Infectious Disease"/>
            <person name="Wu L."/>
            <person name="Ma J."/>
        </authorList>
    </citation>
    <scope>NUCLEOTIDE SEQUENCE [LARGE SCALE GENOMIC DNA]</scope>
    <source>
        <strain evidence="2">KACC 11588</strain>
    </source>
</reference>
<keyword evidence="2" id="KW-1185">Reference proteome</keyword>
<dbReference type="EMBL" id="JBHSNA010000007">
    <property type="protein sequence ID" value="MFC5566686.1"/>
    <property type="molecule type" value="Genomic_DNA"/>
</dbReference>
<accession>A0ABW0SCM6</accession>
<sequence>MDISSRAAPADGGRASARPLIVITMRFSVLVAQRESWAIGRGRSEADYRRTLFDDERLALHHFLFENLTLPSLAAQVPAPSEEFVRLYVITSSELPPRHLSALEQACARHRWVRIVRVPPDARSVAHGDHIRDFLAEAGHGEGTYAHVRLDDDDALSSDFLSRIAAFATPGNVGACVSLARGYLLSFDSGRRRLTQVVDYRLPMAAQGLAHLGAYKDRAPVGKPANVYGLGHHLRVDTKVPVILDSRAPAFIRTNHEGSDVQFGGRKSFPAGEPVDPRDLLTLFPSLANLAGGAAS</sequence>
<protein>
    <submittedName>
        <fullName evidence="1">Glycosyltransferase</fullName>
    </submittedName>
</protein>
<dbReference type="InterPro" id="IPR021466">
    <property type="entry name" value="Put_rhamnosyl_transferase"/>
</dbReference>
<organism evidence="1 2">
    <name type="scientific">Rubellimicrobium aerolatum</name>
    <dbReference type="NCBI Taxonomy" id="490979"/>
    <lineage>
        <taxon>Bacteria</taxon>
        <taxon>Pseudomonadati</taxon>
        <taxon>Pseudomonadota</taxon>
        <taxon>Alphaproteobacteria</taxon>
        <taxon>Rhodobacterales</taxon>
        <taxon>Roseobacteraceae</taxon>
        <taxon>Rubellimicrobium</taxon>
    </lineage>
</organism>
<proteinExistence type="predicted"/>
<evidence type="ECO:0000313" key="1">
    <source>
        <dbReference type="EMBL" id="MFC5566686.1"/>
    </source>
</evidence>
<dbReference type="SUPFAM" id="SSF53448">
    <property type="entry name" value="Nucleotide-diphospho-sugar transferases"/>
    <property type="match status" value="1"/>
</dbReference>
<dbReference type="Proteomes" id="UP001596056">
    <property type="component" value="Unassembled WGS sequence"/>
</dbReference>
<evidence type="ECO:0000313" key="2">
    <source>
        <dbReference type="Proteomes" id="UP001596056"/>
    </source>
</evidence>
<name>A0ABW0SCM6_9RHOB</name>
<dbReference type="InterPro" id="IPR029044">
    <property type="entry name" value="Nucleotide-diphossugar_trans"/>
</dbReference>
<dbReference type="RefSeq" id="WP_209840406.1">
    <property type="nucleotide sequence ID" value="NZ_JAGGJP010000007.1"/>
</dbReference>